<dbReference type="PANTHER" id="PTHR43191">
    <property type="entry name" value="RRNA METHYLTRANSFERASE 3"/>
    <property type="match status" value="1"/>
</dbReference>
<dbReference type="OrthoDB" id="9794400at2"/>
<evidence type="ECO:0000256" key="1">
    <source>
        <dbReference type="ARBA" id="ARBA00007228"/>
    </source>
</evidence>
<protein>
    <submittedName>
        <fullName evidence="6">RNA methyltransferase, TrmH family</fullName>
    </submittedName>
</protein>
<dbReference type="CDD" id="cd18104">
    <property type="entry name" value="SpoU-like_RNA-MTase"/>
    <property type="match status" value="1"/>
</dbReference>
<dbReference type="GO" id="GO:0008173">
    <property type="term" value="F:RNA methyltransferase activity"/>
    <property type="evidence" value="ECO:0007669"/>
    <property type="project" value="InterPro"/>
</dbReference>
<keyword evidence="3 6" id="KW-0808">Transferase</keyword>
<keyword evidence="2 6" id="KW-0489">Methyltransferase</keyword>
<keyword evidence="7" id="KW-1185">Reference proteome</keyword>
<dbReference type="InterPro" id="IPR053888">
    <property type="entry name" value="MRM3-like_sub_bind"/>
</dbReference>
<reference evidence="6 7" key="1">
    <citation type="submission" date="2016-09" db="EMBL/GenBank/DDBJ databases">
        <authorList>
            <person name="Capua I."/>
            <person name="De Benedictis P."/>
            <person name="Joannis T."/>
            <person name="Lombin L.H."/>
            <person name="Cattoli G."/>
        </authorList>
    </citation>
    <scope>NUCLEOTIDE SEQUENCE [LARGE SCALE GENOMIC DNA]</scope>
    <source>
        <strain evidence="6 7">A7P-90m</strain>
    </source>
</reference>
<evidence type="ECO:0000256" key="3">
    <source>
        <dbReference type="ARBA" id="ARBA00022679"/>
    </source>
</evidence>
<dbReference type="Pfam" id="PF22435">
    <property type="entry name" value="MRM3-like_sub_bind"/>
    <property type="match status" value="1"/>
</dbReference>
<dbReference type="SUPFAM" id="SSF55315">
    <property type="entry name" value="L30e-like"/>
    <property type="match status" value="1"/>
</dbReference>
<dbReference type="InterPro" id="IPR029064">
    <property type="entry name" value="Ribosomal_eL30-like_sf"/>
</dbReference>
<dbReference type="STRING" id="1640674.SAMN05216323_104811"/>
<dbReference type="InterPro" id="IPR001537">
    <property type="entry name" value="SpoU_MeTrfase"/>
</dbReference>
<name>A0A1G6P392_9BACT</name>
<dbReference type="EMBL" id="FMYP01000048">
    <property type="protein sequence ID" value="SDC74529.1"/>
    <property type="molecule type" value="Genomic_DNA"/>
</dbReference>
<dbReference type="Gene3D" id="3.40.1280.10">
    <property type="match status" value="1"/>
</dbReference>
<evidence type="ECO:0000256" key="2">
    <source>
        <dbReference type="ARBA" id="ARBA00022603"/>
    </source>
</evidence>
<evidence type="ECO:0000313" key="6">
    <source>
        <dbReference type="EMBL" id="SDC74529.1"/>
    </source>
</evidence>
<feature type="domain" description="MRM3-like substrate binding" evidence="5">
    <location>
        <begin position="10"/>
        <end position="97"/>
    </location>
</feature>
<dbReference type="Pfam" id="PF00588">
    <property type="entry name" value="SpoU_methylase"/>
    <property type="match status" value="1"/>
</dbReference>
<dbReference type="Proteomes" id="UP000199452">
    <property type="component" value="Unassembled WGS sequence"/>
</dbReference>
<sequence length="264" mass="29380">MEKKITSLQNPEVKRVVALTEKTRDRKEQNCFVIEGTREISLAQQSRYVFEKIFVCPEIYKPETDYPVNLNGCEQIEVTVDVFNKMAYRANDGGLIAVVEQKMLSITELSLKDNPLILVLESLEKPGNLGAILRTCDAAQVDAVLICDAKTDIYNPNAIRSGVGCLFTNQIAVCTSDEAIAWLTQNSFSIFTTDLAATHYYHQVDYTTASAIVMGSEAWGVSEKWKTAATAKIKIPMGGKIDSMNVSNSAAILIYEAMRQRDFR</sequence>
<dbReference type="GO" id="GO:0003723">
    <property type="term" value="F:RNA binding"/>
    <property type="evidence" value="ECO:0007669"/>
    <property type="project" value="InterPro"/>
</dbReference>
<gene>
    <name evidence="6" type="ORF">SAMN05216323_104811</name>
</gene>
<dbReference type="AlphaFoldDB" id="A0A1G6P392"/>
<feature type="domain" description="tRNA/rRNA methyltransferase SpoU type" evidence="4">
    <location>
        <begin position="116"/>
        <end position="255"/>
    </location>
</feature>
<dbReference type="InterPro" id="IPR029028">
    <property type="entry name" value="Alpha/beta_knot_MTases"/>
</dbReference>
<evidence type="ECO:0000259" key="4">
    <source>
        <dbReference type="Pfam" id="PF00588"/>
    </source>
</evidence>
<organism evidence="6 7">
    <name type="scientific">Williamwhitmania taraxaci</name>
    <dbReference type="NCBI Taxonomy" id="1640674"/>
    <lineage>
        <taxon>Bacteria</taxon>
        <taxon>Pseudomonadati</taxon>
        <taxon>Bacteroidota</taxon>
        <taxon>Bacteroidia</taxon>
        <taxon>Bacteroidales</taxon>
        <taxon>Williamwhitmaniaceae</taxon>
        <taxon>Williamwhitmania</taxon>
    </lineage>
</organism>
<accession>A0A1G6P392</accession>
<dbReference type="GO" id="GO:0006396">
    <property type="term" value="P:RNA processing"/>
    <property type="evidence" value="ECO:0007669"/>
    <property type="project" value="InterPro"/>
</dbReference>
<dbReference type="RefSeq" id="WP_092439403.1">
    <property type="nucleotide sequence ID" value="NZ_FMYP01000048.1"/>
</dbReference>
<dbReference type="GO" id="GO:0032259">
    <property type="term" value="P:methylation"/>
    <property type="evidence" value="ECO:0007669"/>
    <property type="project" value="UniProtKB-KW"/>
</dbReference>
<dbReference type="InterPro" id="IPR051259">
    <property type="entry name" value="rRNA_Methyltransferase"/>
</dbReference>
<evidence type="ECO:0000313" key="7">
    <source>
        <dbReference type="Proteomes" id="UP000199452"/>
    </source>
</evidence>
<dbReference type="SUPFAM" id="SSF75217">
    <property type="entry name" value="alpha/beta knot"/>
    <property type="match status" value="1"/>
</dbReference>
<proteinExistence type="inferred from homology"/>
<dbReference type="Gene3D" id="3.30.1330.30">
    <property type="match status" value="1"/>
</dbReference>
<dbReference type="InterPro" id="IPR029026">
    <property type="entry name" value="tRNA_m1G_MTases_N"/>
</dbReference>
<dbReference type="PANTHER" id="PTHR43191:SF2">
    <property type="entry name" value="RRNA METHYLTRANSFERASE 3, MITOCHONDRIAL"/>
    <property type="match status" value="1"/>
</dbReference>
<comment type="similarity">
    <text evidence="1">Belongs to the class IV-like SAM-binding methyltransferase superfamily. RNA methyltransferase TrmH family.</text>
</comment>
<evidence type="ECO:0000259" key="5">
    <source>
        <dbReference type="Pfam" id="PF22435"/>
    </source>
</evidence>